<dbReference type="EMBL" id="CP029210">
    <property type="protein sequence ID" value="AWI53175.1"/>
    <property type="molecule type" value="Genomic_DNA"/>
</dbReference>
<organism evidence="1 2">
    <name type="scientific">Aquabacterium olei</name>
    <dbReference type="NCBI Taxonomy" id="1296669"/>
    <lineage>
        <taxon>Bacteria</taxon>
        <taxon>Pseudomonadati</taxon>
        <taxon>Pseudomonadota</taxon>
        <taxon>Betaproteobacteria</taxon>
        <taxon>Burkholderiales</taxon>
        <taxon>Aquabacterium</taxon>
    </lineage>
</organism>
<proteinExistence type="predicted"/>
<accession>A0A2U8FQ51</accession>
<dbReference type="KEGG" id="aon:DEH84_06840"/>
<sequence length="60" mass="6808">MYRIAFINRDAQRVVRWIEEGRAELDAAIDRAFDEDGAQFLSIKKVKGEDHGNDQASAGR</sequence>
<dbReference type="OrthoDB" id="7482115at2"/>
<evidence type="ECO:0000313" key="1">
    <source>
        <dbReference type="EMBL" id="AWI53175.1"/>
    </source>
</evidence>
<reference evidence="1 2" key="1">
    <citation type="submission" date="2018-05" db="EMBL/GenBank/DDBJ databases">
        <title>complete genome sequence of Aquabacterium olei NBRC 110486.</title>
        <authorList>
            <person name="Tang B."/>
            <person name="Chang J."/>
            <person name="Zhang L."/>
            <person name="Yang H."/>
        </authorList>
    </citation>
    <scope>NUCLEOTIDE SEQUENCE [LARGE SCALE GENOMIC DNA]</scope>
    <source>
        <strain evidence="1 2">NBRC 110486</strain>
    </source>
</reference>
<dbReference type="RefSeq" id="WP_109035955.1">
    <property type="nucleotide sequence ID" value="NZ_CP029210.1"/>
</dbReference>
<protein>
    <submittedName>
        <fullName evidence="1">Uncharacterized protein</fullName>
    </submittedName>
</protein>
<dbReference type="AlphaFoldDB" id="A0A2U8FQ51"/>
<evidence type="ECO:0000313" key="2">
    <source>
        <dbReference type="Proteomes" id="UP000244892"/>
    </source>
</evidence>
<name>A0A2U8FQ51_9BURK</name>
<gene>
    <name evidence="1" type="ORF">DEH84_06840</name>
</gene>
<keyword evidence="2" id="KW-1185">Reference proteome</keyword>
<dbReference type="Proteomes" id="UP000244892">
    <property type="component" value="Chromosome"/>
</dbReference>